<feature type="domain" description="Aminotransferase class I/classII large" evidence="5">
    <location>
        <begin position="51"/>
        <end position="332"/>
    </location>
</feature>
<keyword evidence="3" id="KW-0808">Transferase</keyword>
<dbReference type="PANTHER" id="PTHR42790:SF19">
    <property type="entry name" value="KYNURENINE_ALPHA-AMINOADIPATE AMINOTRANSFERASE, MITOCHONDRIAL"/>
    <property type="match status" value="1"/>
</dbReference>
<gene>
    <name evidence="6" type="ORF">PQ472_11280</name>
</gene>
<accession>A0ABY7WRN9</accession>
<sequence length="396" mass="43110">MQYAQRIDEQSSSNLEALLAAPKAGQVSFAGGLPDPDLFPEAELATGFAEAISQSGDTCLQYNSAAGYLPLREKVAQHLQRSGVPATADSLMLTQGAQQALDLIGRLFIDPGTNVVVEGPTYAGALAAFNAYQPHYLTVPVRPDGMDMGILKTQVQQHDVRLVYTVPDFQNPTGTVMSLTKRQQLLALAEQYDFMIVEDAPYRDLRYKGVTMPSLYELDHKDRVIHVGSFSKILSPGLRLGWLSANPELLTRLIDLKNGADLESSNLMMRGIDNYLQANDLSAHIEQLRQSYARKCQTMVTTLQTNLPGNVQCSNPDGGFFVWLQLPRNMNTETILATCSDDVTFVPSTTLYASGADKSGMRLAFTNPSVTEIKRGAAILANTISRAMTGAVAQAN</sequence>
<keyword evidence="2 6" id="KW-0032">Aminotransferase</keyword>
<dbReference type="InterPro" id="IPR015421">
    <property type="entry name" value="PyrdxlP-dep_Trfase_major"/>
</dbReference>
<evidence type="ECO:0000313" key="7">
    <source>
        <dbReference type="Proteomes" id="UP001220377"/>
    </source>
</evidence>
<evidence type="ECO:0000313" key="6">
    <source>
        <dbReference type="EMBL" id="WDF82459.1"/>
    </source>
</evidence>
<dbReference type="Proteomes" id="UP001220377">
    <property type="component" value="Chromosome"/>
</dbReference>
<dbReference type="InterPro" id="IPR050859">
    <property type="entry name" value="Class-I_PLP-dep_aminotransf"/>
</dbReference>
<dbReference type="CDD" id="cd00609">
    <property type="entry name" value="AAT_like"/>
    <property type="match status" value="1"/>
</dbReference>
<keyword evidence="7" id="KW-1185">Reference proteome</keyword>
<proteinExistence type="predicted"/>
<evidence type="ECO:0000256" key="2">
    <source>
        <dbReference type="ARBA" id="ARBA00022576"/>
    </source>
</evidence>
<dbReference type="InterPro" id="IPR004839">
    <property type="entry name" value="Aminotransferase_I/II_large"/>
</dbReference>
<dbReference type="GO" id="GO:0008483">
    <property type="term" value="F:transaminase activity"/>
    <property type="evidence" value="ECO:0007669"/>
    <property type="project" value="UniProtKB-KW"/>
</dbReference>
<evidence type="ECO:0000256" key="3">
    <source>
        <dbReference type="ARBA" id="ARBA00022679"/>
    </source>
</evidence>
<dbReference type="Pfam" id="PF00155">
    <property type="entry name" value="Aminotran_1_2"/>
    <property type="match status" value="1"/>
</dbReference>
<evidence type="ECO:0000256" key="4">
    <source>
        <dbReference type="ARBA" id="ARBA00022898"/>
    </source>
</evidence>
<evidence type="ECO:0000259" key="5">
    <source>
        <dbReference type="Pfam" id="PF00155"/>
    </source>
</evidence>
<dbReference type="Gene3D" id="3.40.640.10">
    <property type="entry name" value="Type I PLP-dependent aspartate aminotransferase-like (Major domain)"/>
    <property type="match status" value="1"/>
</dbReference>
<dbReference type="Gene3D" id="3.90.1150.10">
    <property type="entry name" value="Aspartate Aminotransferase, domain 1"/>
    <property type="match status" value="1"/>
</dbReference>
<keyword evidence="4" id="KW-0663">Pyridoxal phosphate</keyword>
<protein>
    <submittedName>
        <fullName evidence="6">PLP-dependent aminotransferase family protein</fullName>
    </submittedName>
</protein>
<dbReference type="InterPro" id="IPR015424">
    <property type="entry name" value="PyrdxlP-dep_Trfase"/>
</dbReference>
<comment type="cofactor">
    <cofactor evidence="1">
        <name>pyridoxal 5'-phosphate</name>
        <dbReference type="ChEBI" id="CHEBI:597326"/>
    </cofactor>
</comment>
<name>A0ABY7WRN9_9LACO</name>
<dbReference type="RefSeq" id="WP_274259932.1">
    <property type="nucleotide sequence ID" value="NZ_CP117884.1"/>
</dbReference>
<reference evidence="6 7" key="1">
    <citation type="submission" date="2023-02" db="EMBL/GenBank/DDBJ databases">
        <title>Genome sequence of Lacticaseibacillus sp. KACC 23028.</title>
        <authorList>
            <person name="Kim S."/>
            <person name="Heo J."/>
            <person name="Kwon S.-W."/>
        </authorList>
    </citation>
    <scope>NUCLEOTIDE SEQUENCE [LARGE SCALE GENOMIC DNA]</scope>
    <source>
        <strain evidence="6 7">KACC 23028</strain>
    </source>
</reference>
<organism evidence="6 7">
    <name type="scientific">Lacticaseibacillus pabuli</name>
    <dbReference type="NCBI Taxonomy" id="3025672"/>
    <lineage>
        <taxon>Bacteria</taxon>
        <taxon>Bacillati</taxon>
        <taxon>Bacillota</taxon>
        <taxon>Bacilli</taxon>
        <taxon>Lactobacillales</taxon>
        <taxon>Lactobacillaceae</taxon>
        <taxon>Lacticaseibacillus</taxon>
    </lineage>
</organism>
<dbReference type="InterPro" id="IPR015422">
    <property type="entry name" value="PyrdxlP-dep_Trfase_small"/>
</dbReference>
<evidence type="ECO:0000256" key="1">
    <source>
        <dbReference type="ARBA" id="ARBA00001933"/>
    </source>
</evidence>
<dbReference type="SUPFAM" id="SSF53383">
    <property type="entry name" value="PLP-dependent transferases"/>
    <property type="match status" value="1"/>
</dbReference>
<dbReference type="PANTHER" id="PTHR42790">
    <property type="entry name" value="AMINOTRANSFERASE"/>
    <property type="match status" value="1"/>
</dbReference>
<dbReference type="EMBL" id="CP117884">
    <property type="protein sequence ID" value="WDF82459.1"/>
    <property type="molecule type" value="Genomic_DNA"/>
</dbReference>